<keyword evidence="2" id="KW-0479">Metal-binding</keyword>
<feature type="binding site" evidence="2">
    <location>
        <position position="364"/>
    </location>
    <ligand>
        <name>Zn(2+)</name>
        <dbReference type="ChEBI" id="CHEBI:29105"/>
        <note>catalytic</note>
    </ligand>
</feature>
<dbReference type="Pfam" id="PF01433">
    <property type="entry name" value="Peptidase_M1"/>
    <property type="match status" value="1"/>
</dbReference>
<dbReference type="SUPFAM" id="SSF55486">
    <property type="entry name" value="Metalloproteases ('zincins'), catalytic domain"/>
    <property type="match status" value="1"/>
</dbReference>
<comment type="cofactor">
    <cofactor evidence="2">
        <name>Zn(2+)</name>
        <dbReference type="ChEBI" id="CHEBI:29105"/>
    </cofactor>
    <text evidence="2">Binds 1 zinc ion per subunit.</text>
</comment>
<dbReference type="OrthoDB" id="9814383at2"/>
<keyword evidence="3" id="KW-0732">Signal</keyword>
<evidence type="ECO:0000259" key="4">
    <source>
        <dbReference type="Pfam" id="PF01433"/>
    </source>
</evidence>
<evidence type="ECO:0000256" key="2">
    <source>
        <dbReference type="PIRSR" id="PIRSR634015-3"/>
    </source>
</evidence>
<dbReference type="CDD" id="cd09604">
    <property type="entry name" value="M1_APN_like"/>
    <property type="match status" value="1"/>
</dbReference>
<dbReference type="InterPro" id="IPR014782">
    <property type="entry name" value="Peptidase_M1_dom"/>
</dbReference>
<feature type="domain" description="Peptidase M1 membrane alanine aminopeptidase" evidence="4">
    <location>
        <begin position="329"/>
        <end position="489"/>
    </location>
</feature>
<sequence length="606" mass="69196">MITRSFRVLLFLCTCVPAFLAAQPDRWQQRAAYDMDIEVDAVANQYTGTQVLKYFNNSPDTLDRVFYHLYFNAFQPGSQMDLRNLNLPDADERVADRISNLQPDEIGYIKVNSLQQDGAALTHETVGTILEVTLAEPILPGDSTTFTMEWDAQVPLQIRRSGRDNAEGIRLSMAQWYPKLAEYDYQGWHANPYIGREFYGVWGDFDVTINIDKEYIVAGTGYLQGKPAAAGNGKVSYHFIAPNVHDFVWAADPDYTHTQLTRNDGTDLNFYYQPGEATTENWEALPAIMDEAFAFINAHYGPYPYEQYSFIQGGDGGMEYPMATLITGERSMSSLVGVSVHELMHTWYQMLMGTNEALYAWMDEGFTSWASNEVMNHLRAKGLISGEVADNPHARTYASLRGFRQSGLQEPLTVHADHFATNSAYSVASYVNGAVFLEQLRYIIGEEAFNCTLKRYYHDWRFKHPNPNDFVRVAEKCSGLELDWYREYWVNGTDYADYAVTDVEDLDATGTTRVTLRRVGRMPMPQEVTVTLQDGTEKYYYIAPEILRGEKPQPDYAADWTVLADWGWTNPVYTFELDYDKQLIQKVELNARGRMFEDDTANNAWE</sequence>
<evidence type="ECO:0000313" key="6">
    <source>
        <dbReference type="Proteomes" id="UP000226437"/>
    </source>
</evidence>
<gene>
    <name evidence="5" type="ORF">CGL56_00825</name>
</gene>
<evidence type="ECO:0000256" key="1">
    <source>
        <dbReference type="PIRSR" id="PIRSR634015-1"/>
    </source>
</evidence>
<feature type="active site" description="Proton donor" evidence="1">
    <location>
        <position position="430"/>
    </location>
</feature>
<dbReference type="EMBL" id="PDLO01000001">
    <property type="protein sequence ID" value="PHK99624.1"/>
    <property type="molecule type" value="Genomic_DNA"/>
</dbReference>
<reference evidence="5 6" key="1">
    <citation type="submission" date="2017-10" db="EMBL/GenBank/DDBJ databases">
        <title>The draft genome sequence of Lewinella marina KCTC 32374.</title>
        <authorList>
            <person name="Wang K."/>
        </authorList>
    </citation>
    <scope>NUCLEOTIDE SEQUENCE [LARGE SCALE GENOMIC DNA]</scope>
    <source>
        <strain evidence="5 6">MKG-38</strain>
    </source>
</reference>
<dbReference type="RefSeq" id="WP_099104603.1">
    <property type="nucleotide sequence ID" value="NZ_JAATJF010000001.1"/>
</dbReference>
<feature type="active site" description="Proton acceptor" evidence="1">
    <location>
        <position position="342"/>
    </location>
</feature>
<dbReference type="InterPro" id="IPR034015">
    <property type="entry name" value="M1_LTA4H"/>
</dbReference>
<organism evidence="5 6">
    <name type="scientific">Neolewinella marina</name>
    <dbReference type="NCBI Taxonomy" id="438751"/>
    <lineage>
        <taxon>Bacteria</taxon>
        <taxon>Pseudomonadati</taxon>
        <taxon>Bacteroidota</taxon>
        <taxon>Saprospiria</taxon>
        <taxon>Saprospirales</taxon>
        <taxon>Lewinellaceae</taxon>
        <taxon>Neolewinella</taxon>
    </lineage>
</organism>
<evidence type="ECO:0000256" key="3">
    <source>
        <dbReference type="SAM" id="SignalP"/>
    </source>
</evidence>
<accession>A0A2G0CI21</accession>
<dbReference type="GO" id="GO:0008237">
    <property type="term" value="F:metallopeptidase activity"/>
    <property type="evidence" value="ECO:0007669"/>
    <property type="project" value="InterPro"/>
</dbReference>
<dbReference type="GO" id="GO:0008270">
    <property type="term" value="F:zinc ion binding"/>
    <property type="evidence" value="ECO:0007669"/>
    <property type="project" value="InterPro"/>
</dbReference>
<keyword evidence="6" id="KW-1185">Reference proteome</keyword>
<keyword evidence="2" id="KW-0862">Zinc</keyword>
<dbReference type="Gene3D" id="1.10.390.10">
    <property type="entry name" value="Neutral Protease Domain 2"/>
    <property type="match status" value="1"/>
</dbReference>
<name>A0A2G0CI21_9BACT</name>
<dbReference type="AlphaFoldDB" id="A0A2G0CI21"/>
<comment type="caution">
    <text evidence="5">The sequence shown here is derived from an EMBL/GenBank/DDBJ whole genome shotgun (WGS) entry which is preliminary data.</text>
</comment>
<feature type="chain" id="PRO_5013881284" evidence="3">
    <location>
        <begin position="22"/>
        <end position="606"/>
    </location>
</feature>
<feature type="binding site" evidence="2">
    <location>
        <position position="345"/>
    </location>
    <ligand>
        <name>Zn(2+)</name>
        <dbReference type="ChEBI" id="CHEBI:29105"/>
        <note>catalytic</note>
    </ligand>
</feature>
<feature type="signal peptide" evidence="3">
    <location>
        <begin position="1"/>
        <end position="21"/>
    </location>
</feature>
<dbReference type="PANTHER" id="PTHR45726:SF3">
    <property type="entry name" value="LEUKOTRIENE A-4 HYDROLASE"/>
    <property type="match status" value="1"/>
</dbReference>
<proteinExistence type="predicted"/>
<dbReference type="Proteomes" id="UP000226437">
    <property type="component" value="Unassembled WGS sequence"/>
</dbReference>
<dbReference type="PANTHER" id="PTHR45726">
    <property type="entry name" value="LEUKOTRIENE A-4 HYDROLASE"/>
    <property type="match status" value="1"/>
</dbReference>
<feature type="binding site" evidence="2">
    <location>
        <position position="341"/>
    </location>
    <ligand>
        <name>Zn(2+)</name>
        <dbReference type="ChEBI" id="CHEBI:29105"/>
        <note>catalytic</note>
    </ligand>
</feature>
<protein>
    <submittedName>
        <fullName evidence="5">Peptidase M1</fullName>
    </submittedName>
</protein>
<evidence type="ECO:0000313" key="5">
    <source>
        <dbReference type="EMBL" id="PHK99624.1"/>
    </source>
</evidence>
<dbReference type="InterPro" id="IPR027268">
    <property type="entry name" value="Peptidase_M4/M1_CTD_sf"/>
</dbReference>